<accession>A0ABS7BIG7</accession>
<name>A0ABS7BIG7_9SPHN</name>
<evidence type="ECO:0000313" key="2">
    <source>
        <dbReference type="EMBL" id="MBW6529397.1"/>
    </source>
</evidence>
<comment type="caution">
    <text evidence="2">The sequence shown here is derived from an EMBL/GenBank/DDBJ whole genome shotgun (WGS) entry which is preliminary data.</text>
</comment>
<keyword evidence="1" id="KW-0732">Signal</keyword>
<protein>
    <submittedName>
        <fullName evidence="2">Uncharacterized protein</fullName>
    </submittedName>
</protein>
<reference evidence="2 3" key="1">
    <citation type="submission" date="2021-07" db="EMBL/GenBank/DDBJ databases">
        <title>Sphingomonas sp.</title>
        <authorList>
            <person name="Feng G."/>
            <person name="Li J."/>
            <person name="Pan M."/>
        </authorList>
    </citation>
    <scope>NUCLEOTIDE SEQUENCE [LARGE SCALE GENOMIC DNA]</scope>
    <source>
        <strain evidence="2 3">RRHST34</strain>
    </source>
</reference>
<proteinExistence type="predicted"/>
<dbReference type="RefSeq" id="WP_219746947.1">
    <property type="nucleotide sequence ID" value="NZ_JAHXZN010000001.1"/>
</dbReference>
<keyword evidence="3" id="KW-1185">Reference proteome</keyword>
<dbReference type="Proteomes" id="UP000759103">
    <property type="component" value="Unassembled WGS sequence"/>
</dbReference>
<sequence length="588" mass="62482">MRARLTAALALAFAAGGATAQTSGATFAPTLARLPLPSGKAAWPIVPDSASWRALSVSSSERQPARWAFARSLIGQDRGAEALGVLETMRQDEPDLLLLDSFRLAYGAALTLAHHDNEALIALTPPSGVTDSPSAERCAWRLRALTELARYEAARALVSCATPALMARPAVARTPFTLAIAMVALETGRPEAATAVLAGMPADHPTATLLRARAQALEGQYAPARTLFGKIEREGPAVDRAAARLGLIEVGLADRSLAPEAAIKQLNALTFTWRGDAVEERARALTFRLAAEGGDHATALAAGGALLRYFDVTRRPADFRAEVQRQLEALIGPGATTPLPRSATLLWDYRDILPPGASGNQLIETFAQRLVQAGLYQQAADLLAYQLRYRISDIAQGPLSARVATLQILAGKPGDAVTLLRTTARSDYTPAMIAERQRIQAIALSQLGRVDQAVAILAEVPNSAALRSEILWKQRRWADLVVADQSLLPRAAAPLSDVEQIVVLRHAIALAMLGRMSDLGSLHQRYAAGFEAKPSGRVFGLLSGPLNSVSGTRLEEALAALPTVSPVDALAPLLDAPVTPVMSERQTT</sequence>
<feature type="chain" id="PRO_5045914672" evidence="1">
    <location>
        <begin position="21"/>
        <end position="588"/>
    </location>
</feature>
<feature type="signal peptide" evidence="1">
    <location>
        <begin position="1"/>
        <end position="20"/>
    </location>
</feature>
<evidence type="ECO:0000313" key="3">
    <source>
        <dbReference type="Proteomes" id="UP000759103"/>
    </source>
</evidence>
<dbReference type="EMBL" id="JAHXZN010000001">
    <property type="protein sequence ID" value="MBW6529397.1"/>
    <property type="molecule type" value="Genomic_DNA"/>
</dbReference>
<evidence type="ECO:0000256" key="1">
    <source>
        <dbReference type="SAM" id="SignalP"/>
    </source>
</evidence>
<gene>
    <name evidence="2" type="ORF">KZ820_01495</name>
</gene>
<organism evidence="2 3">
    <name type="scientific">Sphingomonas citri</name>
    <dbReference type="NCBI Taxonomy" id="2862499"/>
    <lineage>
        <taxon>Bacteria</taxon>
        <taxon>Pseudomonadati</taxon>
        <taxon>Pseudomonadota</taxon>
        <taxon>Alphaproteobacteria</taxon>
        <taxon>Sphingomonadales</taxon>
        <taxon>Sphingomonadaceae</taxon>
        <taxon>Sphingomonas</taxon>
    </lineage>
</organism>